<sequence>MNAAAQLRAIAARAWRAVVWYAREVSGEARYEHYGLFSS</sequence>
<evidence type="ECO:0000313" key="1">
    <source>
        <dbReference type="EMBL" id="RYQ18613.1"/>
    </source>
</evidence>
<gene>
    <name evidence="1" type="ORF">PG2071B_1139</name>
</gene>
<dbReference type="AlphaFoldDB" id="A0A4Q5A6F7"/>
<accession>A0A4Q5A6F7</accession>
<reference evidence="1 2" key="1">
    <citation type="submission" date="2018-12" db="EMBL/GenBank/DDBJ databases">
        <title>Unveiling genomic diversity among members of the Bifidobacterium pseudolongum species, a widely distributed gut commensal of the animal kingdom.</title>
        <authorList>
            <person name="Lugli G.A."/>
            <person name="Duranti S."/>
            <person name="Albert K."/>
            <person name="Mancabelli L."/>
            <person name="Napoli S."/>
            <person name="Viappiani A."/>
            <person name="Anzalone R."/>
            <person name="Longhi G."/>
            <person name="Milani C."/>
            <person name="Turroni F."/>
            <person name="Alessandri G."/>
            <person name="Sela D.A."/>
            <person name="Van Sinderen D."/>
            <person name="Ventura M."/>
        </authorList>
    </citation>
    <scope>NUCLEOTIDE SEQUENCE [LARGE SCALE GENOMIC DNA]</scope>
    <source>
        <strain evidence="1 2">2071B</strain>
    </source>
</reference>
<protein>
    <submittedName>
        <fullName evidence="1">Uncharacterized protein</fullName>
    </submittedName>
</protein>
<dbReference type="Proteomes" id="UP000291187">
    <property type="component" value="Unassembled WGS sequence"/>
</dbReference>
<dbReference type="EMBL" id="RYUM01000014">
    <property type="protein sequence ID" value="RYQ18613.1"/>
    <property type="molecule type" value="Genomic_DNA"/>
</dbReference>
<organism evidence="1 2">
    <name type="scientific">Bifidobacterium pseudolongum subsp. globosum</name>
    <dbReference type="NCBI Taxonomy" id="1690"/>
    <lineage>
        <taxon>Bacteria</taxon>
        <taxon>Bacillati</taxon>
        <taxon>Actinomycetota</taxon>
        <taxon>Actinomycetes</taxon>
        <taxon>Bifidobacteriales</taxon>
        <taxon>Bifidobacteriaceae</taxon>
        <taxon>Bifidobacterium</taxon>
    </lineage>
</organism>
<evidence type="ECO:0000313" key="2">
    <source>
        <dbReference type="Proteomes" id="UP000291187"/>
    </source>
</evidence>
<comment type="caution">
    <text evidence="1">The sequence shown here is derived from an EMBL/GenBank/DDBJ whole genome shotgun (WGS) entry which is preliminary data.</text>
</comment>
<proteinExistence type="predicted"/>
<name>A0A4Q5A6F7_9BIFI</name>